<name>A0A3P7JIH1_STRVU</name>
<keyword evidence="6" id="KW-1185">Reference proteome</keyword>
<dbReference type="EMBL" id="UYYB01109385">
    <property type="protein sequence ID" value="VDM80653.1"/>
    <property type="molecule type" value="Genomic_DNA"/>
</dbReference>
<dbReference type="PANTHER" id="PTHR24096">
    <property type="entry name" value="LONG-CHAIN-FATTY-ACID--COA LIGASE"/>
    <property type="match status" value="1"/>
</dbReference>
<evidence type="ECO:0000259" key="4">
    <source>
        <dbReference type="Pfam" id="PF00501"/>
    </source>
</evidence>
<dbReference type="Proteomes" id="UP000270094">
    <property type="component" value="Unassembled WGS sequence"/>
</dbReference>
<reference evidence="5 6" key="1">
    <citation type="submission" date="2018-11" db="EMBL/GenBank/DDBJ databases">
        <authorList>
            <consortium name="Pathogen Informatics"/>
        </authorList>
    </citation>
    <scope>NUCLEOTIDE SEQUENCE [LARGE SCALE GENOMIC DNA]</scope>
</reference>
<comment type="subcellular location">
    <subcellularLocation>
        <location evidence="1">Peroxisome</location>
    </subcellularLocation>
</comment>
<dbReference type="Gene3D" id="3.40.50.980">
    <property type="match status" value="1"/>
</dbReference>
<dbReference type="OrthoDB" id="10253869at2759"/>
<dbReference type="GO" id="GO:0005777">
    <property type="term" value="C:peroxisome"/>
    <property type="evidence" value="ECO:0007669"/>
    <property type="project" value="UniProtKB-SubCell"/>
</dbReference>
<dbReference type="SUPFAM" id="SSF56801">
    <property type="entry name" value="Acetyl-CoA synthetase-like"/>
    <property type="match status" value="1"/>
</dbReference>
<evidence type="ECO:0000313" key="6">
    <source>
        <dbReference type="Proteomes" id="UP000270094"/>
    </source>
</evidence>
<keyword evidence="3" id="KW-0812">Transmembrane</keyword>
<dbReference type="InterPro" id="IPR000873">
    <property type="entry name" value="AMP-dep_synth/lig_dom"/>
</dbReference>
<feature type="transmembrane region" description="Helical" evidence="3">
    <location>
        <begin position="34"/>
        <end position="55"/>
    </location>
</feature>
<protein>
    <recommendedName>
        <fullName evidence="4">AMP-dependent synthetase/ligase domain-containing protein</fullName>
    </recommendedName>
</protein>
<evidence type="ECO:0000313" key="5">
    <source>
        <dbReference type="EMBL" id="VDM80653.1"/>
    </source>
</evidence>
<sequence length="193" mass="22080">MFQWYHWGPKSHDVVRMTGAMDPPYDIDNEKQMLLIPFYHCYGFCMMMIAILNGATSVMLPHFKPDLFCSAIQTHQIRWLAIAPPIVTFLARNPICENYDLSCLQTLFSGSAPAPKHICYEVLQRYKNIKYVQQGYGMSETCMVSHLPDIRDGQPPGSVGKIAPNLEMKVFTFFTHPSKFLYSTVSNCGPKEW</sequence>
<dbReference type="AlphaFoldDB" id="A0A3P7JIH1"/>
<dbReference type="PANTHER" id="PTHR24096:SF422">
    <property type="entry name" value="BCDNA.GH02901"/>
    <property type="match status" value="1"/>
</dbReference>
<dbReference type="GO" id="GO:0016405">
    <property type="term" value="F:CoA-ligase activity"/>
    <property type="evidence" value="ECO:0007669"/>
    <property type="project" value="TreeGrafter"/>
</dbReference>
<feature type="domain" description="AMP-dependent synthetase/ligase" evidence="4">
    <location>
        <begin position="29"/>
        <end position="170"/>
    </location>
</feature>
<keyword evidence="2" id="KW-0576">Peroxisome</keyword>
<evidence type="ECO:0000256" key="2">
    <source>
        <dbReference type="ARBA" id="ARBA00023140"/>
    </source>
</evidence>
<proteinExistence type="predicted"/>
<organism evidence="5 6">
    <name type="scientific">Strongylus vulgaris</name>
    <name type="common">Blood worm</name>
    <dbReference type="NCBI Taxonomy" id="40348"/>
    <lineage>
        <taxon>Eukaryota</taxon>
        <taxon>Metazoa</taxon>
        <taxon>Ecdysozoa</taxon>
        <taxon>Nematoda</taxon>
        <taxon>Chromadorea</taxon>
        <taxon>Rhabditida</taxon>
        <taxon>Rhabditina</taxon>
        <taxon>Rhabditomorpha</taxon>
        <taxon>Strongyloidea</taxon>
        <taxon>Strongylidae</taxon>
        <taxon>Strongylus</taxon>
    </lineage>
</organism>
<accession>A0A3P7JIH1</accession>
<keyword evidence="3" id="KW-1133">Transmembrane helix</keyword>
<evidence type="ECO:0000256" key="1">
    <source>
        <dbReference type="ARBA" id="ARBA00004275"/>
    </source>
</evidence>
<evidence type="ECO:0000256" key="3">
    <source>
        <dbReference type="SAM" id="Phobius"/>
    </source>
</evidence>
<dbReference type="Pfam" id="PF00501">
    <property type="entry name" value="AMP-binding"/>
    <property type="match status" value="1"/>
</dbReference>
<gene>
    <name evidence="5" type="ORF">SVUK_LOCUS15651</name>
</gene>
<keyword evidence="3" id="KW-0472">Membrane</keyword>